<dbReference type="PROSITE" id="PS50048">
    <property type="entry name" value="ZN2_CY6_FUNGAL_2"/>
    <property type="match status" value="1"/>
</dbReference>
<feature type="region of interest" description="Disordered" evidence="3">
    <location>
        <begin position="28"/>
        <end position="113"/>
    </location>
</feature>
<dbReference type="PROSITE" id="PS00463">
    <property type="entry name" value="ZN2_CY6_FUNGAL_1"/>
    <property type="match status" value="1"/>
</dbReference>
<keyword evidence="2" id="KW-0539">Nucleus</keyword>
<keyword evidence="5" id="KW-1185">Reference proteome</keyword>
<dbReference type="PANTHER" id="PTHR37534">
    <property type="entry name" value="TRANSCRIPTIONAL ACTIVATOR PROTEIN UGA3"/>
    <property type="match status" value="1"/>
</dbReference>
<protein>
    <submittedName>
        <fullName evidence="4">Transcription factor Cys6 protein</fullName>
    </submittedName>
</protein>
<accession>A0A2W1GTY5</accession>
<feature type="compositionally biased region" description="Polar residues" evidence="3">
    <location>
        <begin position="218"/>
        <end position="231"/>
    </location>
</feature>
<feature type="compositionally biased region" description="Polar residues" evidence="3">
    <location>
        <begin position="259"/>
        <end position="270"/>
    </location>
</feature>
<feature type="compositionally biased region" description="Low complexity" evidence="3">
    <location>
        <begin position="86"/>
        <end position="97"/>
    </location>
</feature>
<feature type="compositionally biased region" description="Pro residues" evidence="3">
    <location>
        <begin position="874"/>
        <end position="886"/>
    </location>
</feature>
<feature type="compositionally biased region" description="Polar residues" evidence="3">
    <location>
        <begin position="311"/>
        <end position="326"/>
    </location>
</feature>
<evidence type="ECO:0000256" key="1">
    <source>
        <dbReference type="ARBA" id="ARBA00004123"/>
    </source>
</evidence>
<feature type="compositionally biased region" description="Polar residues" evidence="3">
    <location>
        <begin position="339"/>
        <end position="361"/>
    </location>
</feature>
<evidence type="ECO:0000256" key="2">
    <source>
        <dbReference type="ARBA" id="ARBA00023242"/>
    </source>
</evidence>
<dbReference type="InterPro" id="IPR036864">
    <property type="entry name" value="Zn2-C6_fun-type_DNA-bd_sf"/>
</dbReference>
<dbReference type="GO" id="GO:0005634">
    <property type="term" value="C:nucleus"/>
    <property type="evidence" value="ECO:0007669"/>
    <property type="project" value="UniProtKB-SubCell"/>
</dbReference>
<proteinExistence type="predicted"/>
<feature type="compositionally biased region" description="Polar residues" evidence="3">
    <location>
        <begin position="933"/>
        <end position="942"/>
    </location>
</feature>
<organism evidence="4 5">
    <name type="scientific">Pyrenophora tritici-repentis</name>
    <dbReference type="NCBI Taxonomy" id="45151"/>
    <lineage>
        <taxon>Eukaryota</taxon>
        <taxon>Fungi</taxon>
        <taxon>Dikarya</taxon>
        <taxon>Ascomycota</taxon>
        <taxon>Pezizomycotina</taxon>
        <taxon>Dothideomycetes</taxon>
        <taxon>Pleosporomycetidae</taxon>
        <taxon>Pleosporales</taxon>
        <taxon>Pleosporineae</taxon>
        <taxon>Pleosporaceae</taxon>
        <taxon>Pyrenophora</taxon>
    </lineage>
</organism>
<dbReference type="Proteomes" id="UP000249757">
    <property type="component" value="Unassembled WGS sequence"/>
</dbReference>
<dbReference type="GO" id="GO:0000976">
    <property type="term" value="F:transcription cis-regulatory region binding"/>
    <property type="evidence" value="ECO:0007669"/>
    <property type="project" value="TreeGrafter"/>
</dbReference>
<feature type="compositionally biased region" description="Polar residues" evidence="3">
    <location>
        <begin position="373"/>
        <end position="397"/>
    </location>
</feature>
<comment type="subcellular location">
    <subcellularLocation>
        <location evidence="1">Nucleus</location>
    </subcellularLocation>
</comment>
<sequence length="1222" mass="135411">MVRTTTLVDQGLSALGDAKYPEAQEVDEEAGYNGGGEQPLSRVSCEGAPGSHVGPVDPWTHVGPNFLSGSSPTYPPSNEDMAEVQPASSAGPGDSSPTAISGSASNAKMRKRTKTGCLTCRKRRIKCGEERPTCANCIKSKRQCEGYNQRVIFKPPIGDWPNHPGVVSTIQYHTSMLPGTRNQSYRGPEPSAPMQENMLASIQPRPLNDFNFSQVDPNAGAVSSGTHQTFVGGNPGYAHEQPYQQPLQSPPHHQPLASPHNQPQSHTSPASYFPQPPAVHTSPPAQFSQSSSYQAPFQYTQGPSYPAVSVPYNNTADLKPTASQPLPRQPIYQPPYRSDSLQEGESSYRDQPSASPPSNEYVQYTEARPGVQRYNSHPQVPLQQSLHSSGNISQAGNYSVPHTDYSHSSYSTIQMPVHDINQDVKYMPQPVLEPRPTTSQSQKCQPHLDLSGFGGADHVSPTQVLDEAAVEFEDDDYWDVQSDEDMFDAEPDDDENAVMASKEFNNIRRIHLENFNELGIRRYDAFLYDGLLTHYRPEYAANPLRNPKTARVFAHYIHVTGPTISIFDRNSRNPTLIFEGETPPAQQGLWTHTLPLKALSHQGLLHAMLALASLHIARLQGASITPSYKHYAYSLKRLVRSLGHPKKRLSILTLATSLLLACYEVWTAEHIKWGTHLIGAQRLIDELDFRSLTREARRLRAAQTAMMRQFPYQNPEMLIDQKHFNQKLKETVVMPDERLVSTIVGKKVSYDDFGMVFEDNGARHDTRPKIPEKLDLQTYETLQDLCWAFSRHDVYQSIVSGHRLINPYRKWSDCPPRAPIGQIDAVYGTHDHIVLLLARVADFTVRDRERKLRQAEADGGWRPRPGMPGFANMGPPPTQKATPGPPAHAQGPPRPGWTGQHPTGPPSQGPAPPVAPSFYGMAPSPAMAPIHSSYENPNFQRSPPTPNTPHPRYADLPAAYEHAVLEWQSIIDAHTKVSELLEQADGFGPLPEDILPPAPGGQDQGLSVPFGPPILYRSYDISIIWMMIHLSKIILLRSHPGMPAAATMAAGVCASAATPYGMLIGRIAVGMQIPVTPDLSPFLGAVLTESAMPLFFAGITFQDAKQREWLITRFLEIDKRTGWASAGIIARGCETAWEKTAEMGRGPPYTRRTNPITKDEDGRYTDEQKDSASRRERNRVQERQPREQETRFVVKSGVTGTWAVNLLGTEEDLRQGMERFGL</sequence>
<feature type="region of interest" description="Disordered" evidence="3">
    <location>
        <begin position="1140"/>
        <end position="1191"/>
    </location>
</feature>
<dbReference type="GO" id="GO:0000981">
    <property type="term" value="F:DNA-binding transcription factor activity, RNA polymerase II-specific"/>
    <property type="evidence" value="ECO:0007669"/>
    <property type="project" value="InterPro"/>
</dbReference>
<gene>
    <name evidence="4" type="ORF">Ptr86124_006093</name>
</gene>
<reference evidence="5" key="1">
    <citation type="journal article" date="2022" name="Microb. Genom.">
        <title>A global pangenome for the wheat fungal pathogen Pyrenophora tritici-repentis and prediction of effector protein structural homology.</title>
        <authorList>
            <person name="Moolhuijzen P.M."/>
            <person name="See P.T."/>
            <person name="Shi G."/>
            <person name="Powell H.R."/>
            <person name="Cockram J."/>
            <person name="Jorgensen L.N."/>
            <person name="Benslimane H."/>
            <person name="Strelkov S.E."/>
            <person name="Turner J."/>
            <person name="Liu Z."/>
            <person name="Moffat C.S."/>
        </authorList>
    </citation>
    <scope>NUCLEOTIDE SEQUENCE [LARGE SCALE GENOMIC DNA]</scope>
</reference>
<evidence type="ECO:0000313" key="5">
    <source>
        <dbReference type="Proteomes" id="UP000249757"/>
    </source>
</evidence>
<dbReference type="CDD" id="cd00067">
    <property type="entry name" value="GAL4"/>
    <property type="match status" value="1"/>
</dbReference>
<dbReference type="GO" id="GO:0045944">
    <property type="term" value="P:positive regulation of transcription by RNA polymerase II"/>
    <property type="evidence" value="ECO:0007669"/>
    <property type="project" value="TreeGrafter"/>
</dbReference>
<dbReference type="InterPro" id="IPR021858">
    <property type="entry name" value="Fun_TF"/>
</dbReference>
<feature type="compositionally biased region" description="Basic and acidic residues" evidence="3">
    <location>
        <begin position="1157"/>
        <end position="1191"/>
    </location>
</feature>
<dbReference type="EMBL" id="NRDI02000007">
    <property type="protein sequence ID" value="KAI1514770.1"/>
    <property type="molecule type" value="Genomic_DNA"/>
</dbReference>
<dbReference type="PANTHER" id="PTHR37534:SF23">
    <property type="entry name" value="ZN(II)2CYS6 TRANSCRIPTION FACTOR (EUROFUNG)"/>
    <property type="match status" value="1"/>
</dbReference>
<feature type="compositionally biased region" description="Pro residues" evidence="3">
    <location>
        <begin position="903"/>
        <end position="915"/>
    </location>
</feature>
<dbReference type="InterPro" id="IPR001138">
    <property type="entry name" value="Zn2Cys6_DnaBD"/>
</dbReference>
<dbReference type="Pfam" id="PF00172">
    <property type="entry name" value="Zn_clus"/>
    <property type="match status" value="1"/>
</dbReference>
<feature type="region of interest" description="Disordered" evidence="3">
    <location>
        <begin position="218"/>
        <end position="361"/>
    </location>
</feature>
<dbReference type="AlphaFoldDB" id="A0A2W1GTY5"/>
<name>A0A2W1GTY5_9PLEO</name>
<evidence type="ECO:0000256" key="3">
    <source>
        <dbReference type="SAM" id="MobiDB-lite"/>
    </source>
</evidence>
<evidence type="ECO:0000313" key="4">
    <source>
        <dbReference type="EMBL" id="KAI1514770.1"/>
    </source>
</evidence>
<dbReference type="Gene3D" id="4.10.240.10">
    <property type="entry name" value="Zn(2)-C6 fungal-type DNA-binding domain"/>
    <property type="match status" value="1"/>
</dbReference>
<dbReference type="SMART" id="SM00066">
    <property type="entry name" value="GAL4"/>
    <property type="match status" value="1"/>
</dbReference>
<dbReference type="SUPFAM" id="SSF57701">
    <property type="entry name" value="Zn2/Cys6 DNA-binding domain"/>
    <property type="match status" value="1"/>
</dbReference>
<feature type="compositionally biased region" description="Polar residues" evidence="3">
    <location>
        <begin position="283"/>
        <end position="303"/>
    </location>
</feature>
<feature type="region of interest" description="Disordered" evidence="3">
    <location>
        <begin position="853"/>
        <end position="954"/>
    </location>
</feature>
<comment type="caution">
    <text evidence="4">The sequence shown here is derived from an EMBL/GenBank/DDBJ whole genome shotgun (WGS) entry which is preliminary data.</text>
</comment>
<dbReference type="GO" id="GO:0008270">
    <property type="term" value="F:zinc ion binding"/>
    <property type="evidence" value="ECO:0007669"/>
    <property type="project" value="InterPro"/>
</dbReference>
<feature type="region of interest" description="Disordered" evidence="3">
    <location>
        <begin position="373"/>
        <end position="400"/>
    </location>
</feature>
<dbReference type="Pfam" id="PF11951">
    <property type="entry name" value="Fungal_trans_2"/>
    <property type="match status" value="1"/>
</dbReference>